<organism evidence="1 2">
    <name type="scientific">Kickxella alabastrina</name>
    <dbReference type="NCBI Taxonomy" id="61397"/>
    <lineage>
        <taxon>Eukaryota</taxon>
        <taxon>Fungi</taxon>
        <taxon>Fungi incertae sedis</taxon>
        <taxon>Zoopagomycota</taxon>
        <taxon>Kickxellomycotina</taxon>
        <taxon>Kickxellomycetes</taxon>
        <taxon>Kickxellales</taxon>
        <taxon>Kickxellaceae</taxon>
        <taxon>Kickxella</taxon>
    </lineage>
</organism>
<name>A0ACC1IDG9_9FUNG</name>
<keyword evidence="2" id="KW-1185">Reference proteome</keyword>
<accession>A0ACC1IDG9</accession>
<protein>
    <submittedName>
        <fullName evidence="1">Uncharacterized protein</fullName>
    </submittedName>
</protein>
<dbReference type="EMBL" id="JANBPG010000902">
    <property type="protein sequence ID" value="KAJ1892992.1"/>
    <property type="molecule type" value="Genomic_DNA"/>
</dbReference>
<dbReference type="Proteomes" id="UP001150581">
    <property type="component" value="Unassembled WGS sequence"/>
</dbReference>
<evidence type="ECO:0000313" key="2">
    <source>
        <dbReference type="Proteomes" id="UP001150581"/>
    </source>
</evidence>
<sequence length="821" mass="84822">MLFLAGSSAAVAQSPIIRYTAEELLALRESSLIRLPLDFSPYTPLRPGSQVKLPEITQATIDAKLSLGNPYIGLEHIPRTQKDIVLAPQRSANLAHRGQNASQRVFGVPRNNGVSGNPAVALFDGGVVPEGRNAGGGYAPKGSGASSIGTRGGAGRSGNNAAGGGQSTNRQHNGHDNSRSGVVSWRASGPTRTPGGSISMAAAAAPAAATLSNNHGHLGEIAEGGKPEWMDDDLVYDENKSARQMHDMEEWKRRMKEGGDTNGSALQLGGNNPNAIDMSGGLAVDQIDQSSAGGDKGAVRGSRFLRLFSANDQQADHAAADLSGSTLPVPGGLLHDVVAASAYANGLAYPNVSLQQPQQQSGDQLSKLFKVFGDKVSLGGNANANVPVPGPAAAASANGWAAHESQNAALAMHNAQALNSMHAVESMRMAMLMQAAANDTSVMGQHIEAVAQQSAAVLAPAPLGLAAMSSAGATQSLSPPAAAATSVAGQRVRTSSPAPINEALRGIVPTSVFRKSVQGGGHSASYKRPESMPASRAATPARSLPSWLVELSRGGASPASDPANGAALVVNESLLGAHDAAGLLEREFPALGIKAQQADNRSVSSLSVQPSVGAPSEANSEAAQNPEAQAMAMHQMAVGGIAMPAPEPMQQMHHAMPPPQGMMGMLPPHMMMPGMVHPSPMGRQMPPMGGQMPPMGMLPPHHPMAFHPNMMYGMMAPPPPPPGLFGAMPPGSMPMGQMGQMPSSEHQQMMMKMMMMPPDMPPGLMYGQMPGAPPPHPHPHPHMYSAAMPYAGMSTQMSGPPDANVSAGAPQSPSQMFQHQQ</sequence>
<comment type="caution">
    <text evidence="1">The sequence shown here is derived from an EMBL/GenBank/DDBJ whole genome shotgun (WGS) entry which is preliminary data.</text>
</comment>
<evidence type="ECO:0000313" key="1">
    <source>
        <dbReference type="EMBL" id="KAJ1892992.1"/>
    </source>
</evidence>
<reference evidence="1" key="1">
    <citation type="submission" date="2022-07" db="EMBL/GenBank/DDBJ databases">
        <title>Phylogenomic reconstructions and comparative analyses of Kickxellomycotina fungi.</title>
        <authorList>
            <person name="Reynolds N.K."/>
            <person name="Stajich J.E."/>
            <person name="Barry K."/>
            <person name="Grigoriev I.V."/>
            <person name="Crous P."/>
            <person name="Smith M.E."/>
        </authorList>
    </citation>
    <scope>NUCLEOTIDE SEQUENCE</scope>
    <source>
        <strain evidence="1">Benny 63K</strain>
    </source>
</reference>
<proteinExistence type="predicted"/>
<gene>
    <name evidence="1" type="ORF">LPJ66_006022</name>
</gene>